<name>A0AB39SB42_9ACTN</name>
<dbReference type="AlphaFoldDB" id="A0AB39SB42"/>
<dbReference type="Pfam" id="PF00931">
    <property type="entry name" value="NB-ARC"/>
    <property type="match status" value="1"/>
</dbReference>
<dbReference type="GO" id="GO:0000160">
    <property type="term" value="P:phosphorelay signal transduction system"/>
    <property type="evidence" value="ECO:0007669"/>
    <property type="project" value="UniProtKB-KW"/>
</dbReference>
<evidence type="ECO:0000256" key="2">
    <source>
        <dbReference type="ARBA" id="ARBA00023012"/>
    </source>
</evidence>
<dbReference type="SMART" id="SM00028">
    <property type="entry name" value="TPR"/>
    <property type="match status" value="5"/>
</dbReference>
<protein>
    <submittedName>
        <fullName evidence="9">BTAD domain-containing putative transcriptional regulator</fullName>
    </submittedName>
</protein>
<dbReference type="InterPro" id="IPR001867">
    <property type="entry name" value="OmpR/PhoB-type_DNA-bd"/>
</dbReference>
<dbReference type="RefSeq" id="WP_369260984.1">
    <property type="nucleotide sequence ID" value="NZ_CP163440.1"/>
</dbReference>
<evidence type="ECO:0000256" key="1">
    <source>
        <dbReference type="ARBA" id="ARBA00005820"/>
    </source>
</evidence>
<dbReference type="PRINTS" id="PR00364">
    <property type="entry name" value="DISEASERSIST"/>
</dbReference>
<dbReference type="EMBL" id="CP163440">
    <property type="protein sequence ID" value="XDQ64321.1"/>
    <property type="molecule type" value="Genomic_DNA"/>
</dbReference>
<dbReference type="InterPro" id="IPR027417">
    <property type="entry name" value="P-loop_NTPase"/>
</dbReference>
<reference evidence="9" key="1">
    <citation type="submission" date="2024-07" db="EMBL/GenBank/DDBJ databases">
        <authorList>
            <person name="Yu S.T."/>
        </authorList>
    </citation>
    <scope>NUCLEOTIDE SEQUENCE</scope>
    <source>
        <strain evidence="9">R35</strain>
    </source>
</reference>
<feature type="repeat" description="TPR" evidence="6">
    <location>
        <begin position="804"/>
        <end position="837"/>
    </location>
</feature>
<dbReference type="InterPro" id="IPR011990">
    <property type="entry name" value="TPR-like_helical_dom_sf"/>
</dbReference>
<dbReference type="GO" id="GO:0003677">
    <property type="term" value="F:DNA binding"/>
    <property type="evidence" value="ECO:0007669"/>
    <property type="project" value="UniProtKB-UniRule"/>
</dbReference>
<feature type="DNA-binding region" description="OmpR/PhoB-type" evidence="7">
    <location>
        <begin position="1"/>
        <end position="99"/>
    </location>
</feature>
<dbReference type="InterPro" id="IPR005158">
    <property type="entry name" value="BTAD"/>
</dbReference>
<dbReference type="SMART" id="SM01043">
    <property type="entry name" value="BTAD"/>
    <property type="match status" value="1"/>
</dbReference>
<dbReference type="Pfam" id="PF03704">
    <property type="entry name" value="BTAD"/>
    <property type="match status" value="1"/>
</dbReference>
<dbReference type="PROSITE" id="PS51755">
    <property type="entry name" value="OMPR_PHOB"/>
    <property type="match status" value="1"/>
</dbReference>
<dbReference type="Gene3D" id="1.25.40.10">
    <property type="entry name" value="Tetratricopeptide repeat domain"/>
    <property type="match status" value="3"/>
</dbReference>
<dbReference type="PANTHER" id="PTHR35807">
    <property type="entry name" value="TRANSCRIPTIONAL REGULATOR REDD-RELATED"/>
    <property type="match status" value="1"/>
</dbReference>
<dbReference type="CDD" id="cd15831">
    <property type="entry name" value="BTAD"/>
    <property type="match status" value="1"/>
</dbReference>
<dbReference type="SUPFAM" id="SSF46894">
    <property type="entry name" value="C-terminal effector domain of the bipartite response regulators"/>
    <property type="match status" value="1"/>
</dbReference>
<dbReference type="InterPro" id="IPR019734">
    <property type="entry name" value="TPR_rpt"/>
</dbReference>
<dbReference type="InterPro" id="IPR051677">
    <property type="entry name" value="AfsR-DnrI-RedD_regulator"/>
</dbReference>
<dbReference type="PROSITE" id="PS50005">
    <property type="entry name" value="TPR"/>
    <property type="match status" value="1"/>
</dbReference>
<dbReference type="SUPFAM" id="SSF48452">
    <property type="entry name" value="TPR-like"/>
    <property type="match status" value="2"/>
</dbReference>
<accession>A0AB39SB42</accession>
<dbReference type="InterPro" id="IPR036388">
    <property type="entry name" value="WH-like_DNA-bd_sf"/>
</dbReference>
<comment type="similarity">
    <text evidence="1">Belongs to the AfsR/DnrI/RedD regulatory family.</text>
</comment>
<feature type="domain" description="OmpR/PhoB-type" evidence="8">
    <location>
        <begin position="1"/>
        <end position="99"/>
    </location>
</feature>
<dbReference type="Pfam" id="PF13424">
    <property type="entry name" value="TPR_12"/>
    <property type="match status" value="1"/>
</dbReference>
<evidence type="ECO:0000256" key="7">
    <source>
        <dbReference type="PROSITE-ProRule" id="PRU01091"/>
    </source>
</evidence>
<proteinExistence type="inferred from homology"/>
<dbReference type="Gene3D" id="1.10.10.10">
    <property type="entry name" value="Winged helix-like DNA-binding domain superfamily/Winged helix DNA-binding domain"/>
    <property type="match status" value="2"/>
</dbReference>
<evidence type="ECO:0000256" key="6">
    <source>
        <dbReference type="PROSITE-ProRule" id="PRU00339"/>
    </source>
</evidence>
<dbReference type="InterPro" id="IPR016032">
    <property type="entry name" value="Sig_transdc_resp-reg_C-effctor"/>
</dbReference>
<dbReference type="GO" id="GO:0006355">
    <property type="term" value="P:regulation of DNA-templated transcription"/>
    <property type="evidence" value="ECO:0007669"/>
    <property type="project" value="InterPro"/>
</dbReference>
<sequence length="1002" mass="108091">MTAAAGEQLRFNILGPIEGWANGTRLRLGGVIQERVLATLLLEAGRVLPVSRLVEAAWDEDPPPTASHQVRKAIADLRRRIPSGAEVLLTDGPGYRVAIDEIQIDLAEFGLLAREAKTAAAAGRPAEAAETLRGALALWRGSVLAGTGGPVIEAAATAIEERRLTASEQLFDLRLALGEASELVVDLRELTNQHPLRETLRGQLMLALYRSGRQAEALEEYGRVRELLVEELGIDPGSQLTKIYEGILRESPELAGPPPPAPPAAAVALPAEPPCTLPNDLADFTGRDRELAELLRCAEESGEQGPQIVALDGMGGCGKTSLAVRAAHRLAKAYPDGQLHLDLRGHTPGDQPVTAGTALDSLLRALGIPGDRIPDDVLGRTALWRATLVGKRLLILLDNAADAAGIGPLLPASAGCLVLVTSRARLVDLDGAQWISIGVMSAEESTTLMAETLGAQRVAAEPEAAAELAQLCGHLPLALRIATARLRNRPRWTLRYLAERLSDETRRLDELSAGARSVSATLRLSYQALDEECRTAFRILALHPGGDINVHAAGALLGTGIWEAEDLLEMLLDVHLVQQPEIGLYTFHDLVRSFAQSLLGESTEGEDAVAVERLLSYYLTATEEACDVLYPGRKKRPTGIPPAPAKLPDLGDADRAQEWFTREQTALISAVTLAERRGHDRYAVCLVRNLVFQLNARGQMEEFGDLGRVAVAAARRLGDLGLLGVSLSNLGVACWRLGRFAEGLEAAREGRDVAVRLGDRHTEAHSETTLGQLSSLLGRFSEALVHLENSIAQERELNIPRAEAETLTVLSTLYEQWGRYEEARDAARRAVDLRDELGQHEHQFGAITDLAMAHVGLREYEEAARLLEKARELCADFGDPGDVALVLAVSADVDERLGRPVGTPDFAESALDLVRANVLPVRRAKVENTVGRLRYRQGDTETALALHTHAYQIATNTNYRVEQAYALVGMADALGDAGDAAAHRAAAESLFAEMGVPADRRR</sequence>
<organism evidence="9">
    <name type="scientific">Streptomyces sp. R35</name>
    <dbReference type="NCBI Taxonomy" id="3238630"/>
    <lineage>
        <taxon>Bacteria</taxon>
        <taxon>Bacillati</taxon>
        <taxon>Actinomycetota</taxon>
        <taxon>Actinomycetes</taxon>
        <taxon>Kitasatosporales</taxon>
        <taxon>Streptomycetaceae</taxon>
        <taxon>Streptomyces</taxon>
    </lineage>
</organism>
<evidence type="ECO:0000259" key="8">
    <source>
        <dbReference type="PROSITE" id="PS51755"/>
    </source>
</evidence>
<dbReference type="Pfam" id="PF00486">
    <property type="entry name" value="Trans_reg_C"/>
    <property type="match status" value="1"/>
</dbReference>
<gene>
    <name evidence="9" type="ORF">AB5J50_27835</name>
</gene>
<evidence type="ECO:0000256" key="4">
    <source>
        <dbReference type="ARBA" id="ARBA00023125"/>
    </source>
</evidence>
<evidence type="ECO:0000256" key="3">
    <source>
        <dbReference type="ARBA" id="ARBA00023015"/>
    </source>
</evidence>
<evidence type="ECO:0000256" key="5">
    <source>
        <dbReference type="ARBA" id="ARBA00023163"/>
    </source>
</evidence>
<keyword evidence="2" id="KW-0902">Two-component regulatory system</keyword>
<keyword evidence="4 7" id="KW-0238">DNA-binding</keyword>
<keyword evidence="5" id="KW-0804">Transcription</keyword>
<dbReference type="SMART" id="SM00862">
    <property type="entry name" value="Trans_reg_C"/>
    <property type="match status" value="1"/>
</dbReference>
<dbReference type="GO" id="GO:0043531">
    <property type="term" value="F:ADP binding"/>
    <property type="evidence" value="ECO:0007669"/>
    <property type="project" value="InterPro"/>
</dbReference>
<dbReference type="Pfam" id="PF13374">
    <property type="entry name" value="TPR_10"/>
    <property type="match status" value="1"/>
</dbReference>
<dbReference type="PANTHER" id="PTHR35807:SF1">
    <property type="entry name" value="TRANSCRIPTIONAL REGULATOR REDD"/>
    <property type="match status" value="1"/>
</dbReference>
<dbReference type="SUPFAM" id="SSF52540">
    <property type="entry name" value="P-loop containing nucleoside triphosphate hydrolases"/>
    <property type="match status" value="1"/>
</dbReference>
<keyword evidence="3" id="KW-0805">Transcription regulation</keyword>
<keyword evidence="6" id="KW-0802">TPR repeat</keyword>
<dbReference type="InterPro" id="IPR002182">
    <property type="entry name" value="NB-ARC"/>
</dbReference>
<dbReference type="Gene3D" id="3.40.50.300">
    <property type="entry name" value="P-loop containing nucleotide triphosphate hydrolases"/>
    <property type="match status" value="1"/>
</dbReference>
<evidence type="ECO:0000313" key="9">
    <source>
        <dbReference type="EMBL" id="XDQ64321.1"/>
    </source>
</evidence>